<dbReference type="EMBL" id="JAFBER010000020">
    <property type="protein sequence ID" value="MBM7646406.1"/>
    <property type="molecule type" value="Genomic_DNA"/>
</dbReference>
<feature type="compositionally biased region" description="Polar residues" evidence="1">
    <location>
        <begin position="1"/>
        <end position="20"/>
    </location>
</feature>
<sequence length="112" mass="13240">MQQSNKIQNPSTQTPKTPQMNDRDFLNDCLATEKYLTASYSMALHEMSHQGLYQDLSRIFNETEECQRQMFNLMFKKGWYAMDAEQGQTLQQTYQQFSQYETEQFPNQGTVQ</sequence>
<protein>
    <submittedName>
        <fullName evidence="2">Spore coat protein CotF</fullName>
    </submittedName>
</protein>
<comment type="caution">
    <text evidence="2">The sequence shown here is derived from an EMBL/GenBank/DDBJ whole genome shotgun (WGS) entry which is preliminary data.</text>
</comment>
<dbReference type="Gene3D" id="1.20.1260.10">
    <property type="match status" value="1"/>
</dbReference>
<dbReference type="RefSeq" id="WP_205004289.1">
    <property type="nucleotide sequence ID" value="NZ_JAFBER010000020.1"/>
</dbReference>
<reference evidence="2 3" key="1">
    <citation type="submission" date="2021-01" db="EMBL/GenBank/DDBJ databases">
        <title>Genomic Encyclopedia of Type Strains, Phase IV (KMG-IV): sequencing the most valuable type-strain genomes for metagenomic binning, comparative biology and taxonomic classification.</title>
        <authorList>
            <person name="Goeker M."/>
        </authorList>
    </citation>
    <scope>NUCLEOTIDE SEQUENCE [LARGE SCALE GENOMIC DNA]</scope>
    <source>
        <strain evidence="2 3">DSM 28236</strain>
    </source>
</reference>
<feature type="region of interest" description="Disordered" evidence="1">
    <location>
        <begin position="1"/>
        <end position="23"/>
    </location>
</feature>
<gene>
    <name evidence="2" type="ORF">JOD45_002634</name>
</gene>
<dbReference type="InterPro" id="IPR012851">
    <property type="entry name" value="Spore_coat_CotF-like"/>
</dbReference>
<dbReference type="Pfam" id="PF07875">
    <property type="entry name" value="Coat_F"/>
    <property type="match status" value="1"/>
</dbReference>
<evidence type="ECO:0000313" key="2">
    <source>
        <dbReference type="EMBL" id="MBM7646406.1"/>
    </source>
</evidence>
<keyword evidence="2" id="KW-0167">Capsid protein</keyword>
<name>A0ABS2Q2G8_9BACL</name>
<proteinExistence type="predicted"/>
<evidence type="ECO:0000256" key="1">
    <source>
        <dbReference type="SAM" id="MobiDB-lite"/>
    </source>
</evidence>
<dbReference type="InterPro" id="IPR012347">
    <property type="entry name" value="Ferritin-like"/>
</dbReference>
<evidence type="ECO:0000313" key="3">
    <source>
        <dbReference type="Proteomes" id="UP000808914"/>
    </source>
</evidence>
<keyword evidence="3" id="KW-1185">Reference proteome</keyword>
<keyword evidence="2" id="KW-0946">Virion</keyword>
<organism evidence="2 3">
    <name type="scientific">Scopulibacillus daqui</name>
    <dbReference type="NCBI Taxonomy" id="1469162"/>
    <lineage>
        <taxon>Bacteria</taxon>
        <taxon>Bacillati</taxon>
        <taxon>Bacillota</taxon>
        <taxon>Bacilli</taxon>
        <taxon>Bacillales</taxon>
        <taxon>Sporolactobacillaceae</taxon>
        <taxon>Scopulibacillus</taxon>
    </lineage>
</organism>
<dbReference type="Proteomes" id="UP000808914">
    <property type="component" value="Unassembled WGS sequence"/>
</dbReference>
<accession>A0ABS2Q2G8</accession>